<dbReference type="Proteomes" id="UP000001318">
    <property type="component" value="Chromosome"/>
</dbReference>
<dbReference type="SUPFAM" id="SSF52540">
    <property type="entry name" value="P-loop containing nucleoside triphosphate hydrolases"/>
    <property type="match status" value="1"/>
</dbReference>
<name>B0RC86_CLASE</name>
<organism evidence="1 2">
    <name type="scientific">Clavibacter sepedonicus</name>
    <name type="common">Clavibacter michiganensis subsp. sepedonicus</name>
    <dbReference type="NCBI Taxonomy" id="31964"/>
    <lineage>
        <taxon>Bacteria</taxon>
        <taxon>Bacillati</taxon>
        <taxon>Actinomycetota</taxon>
        <taxon>Actinomycetes</taxon>
        <taxon>Micrococcales</taxon>
        <taxon>Microbacteriaceae</taxon>
        <taxon>Clavibacter</taxon>
    </lineage>
</organism>
<proteinExistence type="predicted"/>
<dbReference type="EMBL" id="AM849034">
    <property type="protein sequence ID" value="CAQ02972.1"/>
    <property type="molecule type" value="Genomic_DNA"/>
</dbReference>
<gene>
    <name evidence="1" type="ordered locus">CMS2901</name>
</gene>
<keyword evidence="2" id="KW-1185">Reference proteome</keyword>
<dbReference type="HOGENOM" id="CLU_103816_0_0_11"/>
<dbReference type="KEGG" id="cms:CMS2901"/>
<evidence type="ECO:0000313" key="2">
    <source>
        <dbReference type="Proteomes" id="UP000001318"/>
    </source>
</evidence>
<evidence type="ECO:0000313" key="1">
    <source>
        <dbReference type="EMBL" id="CAQ02972.1"/>
    </source>
</evidence>
<sequence>MTDAVILTGTVGAGKTTTMHALGALLAARGVPHALVDADALRLLHPAPADDPFHQELMLRNLGDLSRNHREAGARVVVVAAVVERADDLPAYAAALGSHEPLLVRLTVDADAVRARLDARHGEDDAALAWHRARAPELAAIIDAAGLGGLAIDTTSHSPADVAALVADRAGWWARPRVE</sequence>
<dbReference type="Gene3D" id="3.40.50.300">
    <property type="entry name" value="P-loop containing nucleotide triphosphate hydrolases"/>
    <property type="match status" value="1"/>
</dbReference>
<reference evidence="1 2" key="1">
    <citation type="journal article" date="2008" name="J. Bacteriol.">
        <title>Genome of the actinomycete plant pathogen Clavibacter michiganensis subsp. sepedonicus suggests recent niche adaptation.</title>
        <authorList>
            <person name="Bentley S.D."/>
            <person name="Corton C."/>
            <person name="Brown S.E."/>
            <person name="Barron A."/>
            <person name="Clark L."/>
            <person name="Doggett J."/>
            <person name="Harris B."/>
            <person name="Ormond D."/>
            <person name="Quail M.A."/>
            <person name="May G."/>
            <person name="Francis D."/>
            <person name="Knudson D."/>
            <person name="Parkhill J."/>
            <person name="Ishimaru C.A."/>
        </authorList>
    </citation>
    <scope>NUCLEOTIDE SEQUENCE [LARGE SCALE GENOMIC DNA]</scope>
    <source>
        <strain evidence="2">ATCC 33113 / DSM 20744 / JCM 9667 / LMG 2889 / ICMP 2535 / C-1</strain>
    </source>
</reference>
<dbReference type="InterPro" id="IPR027417">
    <property type="entry name" value="P-loop_NTPase"/>
</dbReference>
<dbReference type="STRING" id="31964.CMS2901"/>
<dbReference type="GeneID" id="29471933"/>
<dbReference type="AlphaFoldDB" id="B0RC86"/>
<dbReference type="eggNOG" id="COG0529">
    <property type="taxonomic scope" value="Bacteria"/>
</dbReference>
<dbReference type="RefSeq" id="WP_012300127.1">
    <property type="nucleotide sequence ID" value="NC_010407.1"/>
</dbReference>
<protein>
    <submittedName>
        <fullName evidence="1">Uncharacterized protein</fullName>
    </submittedName>
</protein>
<dbReference type="OrthoDB" id="7889077at2"/>
<accession>B0RC86</accession>